<dbReference type="GO" id="GO:0004174">
    <property type="term" value="F:electron-transferring-flavoprotein dehydrogenase activity"/>
    <property type="evidence" value="ECO:0007669"/>
    <property type="project" value="TreeGrafter"/>
</dbReference>
<dbReference type="Proteomes" id="UP000194127">
    <property type="component" value="Unassembled WGS sequence"/>
</dbReference>
<dbReference type="PANTHER" id="PTHR43735">
    <property type="entry name" value="APOPTOSIS-INDUCING FACTOR 1"/>
    <property type="match status" value="1"/>
</dbReference>
<organism evidence="4 5">
    <name type="scientific">Postia placenta MAD-698-R-SB12</name>
    <dbReference type="NCBI Taxonomy" id="670580"/>
    <lineage>
        <taxon>Eukaryota</taxon>
        <taxon>Fungi</taxon>
        <taxon>Dikarya</taxon>
        <taxon>Basidiomycota</taxon>
        <taxon>Agaricomycotina</taxon>
        <taxon>Agaricomycetes</taxon>
        <taxon>Polyporales</taxon>
        <taxon>Adustoporiaceae</taxon>
        <taxon>Rhodonia</taxon>
    </lineage>
</organism>
<evidence type="ECO:0000313" key="4">
    <source>
        <dbReference type="EMBL" id="OSX57149.1"/>
    </source>
</evidence>
<keyword evidence="3" id="KW-0560">Oxidoreductase</keyword>
<evidence type="ECO:0000256" key="1">
    <source>
        <dbReference type="ARBA" id="ARBA00022630"/>
    </source>
</evidence>
<keyword evidence="2" id="KW-0274">FAD</keyword>
<keyword evidence="1" id="KW-0285">Flavoprotein</keyword>
<reference evidence="4 5" key="1">
    <citation type="submission" date="2017-04" db="EMBL/GenBank/DDBJ databases">
        <title>Genome Sequence of the Model Brown-Rot Fungus Postia placenta SB12.</title>
        <authorList>
            <consortium name="DOE Joint Genome Institute"/>
            <person name="Gaskell J."/>
            <person name="Kersten P."/>
            <person name="Larrondo L.F."/>
            <person name="Canessa P."/>
            <person name="Martinez D."/>
            <person name="Hibbett D."/>
            <person name="Schmoll M."/>
            <person name="Kubicek C.P."/>
            <person name="Martinez A.T."/>
            <person name="Yadav J."/>
            <person name="Master E."/>
            <person name="Magnuson J.K."/>
            <person name="James T."/>
            <person name="Yaver D."/>
            <person name="Berka R."/>
            <person name="Labutti K."/>
            <person name="Lipzen A."/>
            <person name="Aerts A."/>
            <person name="Barry K."/>
            <person name="Henrissat B."/>
            <person name="Blanchette R."/>
            <person name="Grigoriev I."/>
            <person name="Cullen D."/>
        </authorList>
    </citation>
    <scope>NUCLEOTIDE SEQUENCE [LARGE SCALE GENOMIC DNA]</scope>
    <source>
        <strain evidence="4 5">MAD-698-R-SB12</strain>
    </source>
</reference>
<proteinExistence type="predicted"/>
<dbReference type="AlphaFoldDB" id="A0A1X6MLK8"/>
<accession>A0A1X6MLK8</accession>
<dbReference type="STRING" id="670580.A0A1X6MLK8"/>
<evidence type="ECO:0000256" key="2">
    <source>
        <dbReference type="ARBA" id="ARBA00022827"/>
    </source>
</evidence>
<dbReference type="EMBL" id="KZ110609">
    <property type="protein sequence ID" value="OSX57149.1"/>
    <property type="molecule type" value="Genomic_DNA"/>
</dbReference>
<dbReference type="GO" id="GO:0005737">
    <property type="term" value="C:cytoplasm"/>
    <property type="evidence" value="ECO:0007669"/>
    <property type="project" value="TreeGrafter"/>
</dbReference>
<protein>
    <recommendedName>
        <fullName evidence="6">FAD/NAD(P)-binding domain-containing protein</fullName>
    </recommendedName>
</protein>
<evidence type="ECO:0008006" key="6">
    <source>
        <dbReference type="Google" id="ProtNLM"/>
    </source>
</evidence>
<feature type="non-terminal residue" evidence="4">
    <location>
        <position position="1"/>
    </location>
</feature>
<dbReference type="OrthoDB" id="202203at2759"/>
<evidence type="ECO:0000256" key="3">
    <source>
        <dbReference type="ARBA" id="ARBA00023002"/>
    </source>
</evidence>
<gene>
    <name evidence="4" type="ORF">POSPLADRAFT_1157239</name>
</gene>
<sequence length="517" mass="58165">VRPTLELPGHPGVFAVGDIIHWRECKQAAKGNAHLAVVAANVLSLLAGQPLKKEYKGSIEMIVIPIGKSGGGSYFDVLWGIMLGDWFTRLVKAKDLFKITTSCVKENCATLKLKYGYQGQEVCIPDLYDYRRKRKLQVHITCGSRFKWLVFPSTITLELIKITSPLGRRWTRNGLEFPESVASVCSQWRAVMFSVSIFWAAMLITVDDNPTPQSVIRRYLALSNKRPLNITICRHEIEFDLLRARVSEDPEYRARLADPVEKWRMAAVMDLPDSAPGSLGKTFRSRCTHLELLDDELPDDDYASKLKLVDFRHMSGDVLENLNALLDWPVLEAVVYNDCSIPRPAELFRASRYGAIKCMQTEQDVLNVLRDWDDEDCTRLHFTNSAFTENIINALSEPQPDGNWMCPYLTDLVLSGFCQGFSNCEPAQVAFIRMVKIRHAMHANIESADSEHADFAVSSLQEIKVNIQGIGQEVSTEALEWLDANVPFVTWGDWSGGTQQFSDSASSSEDAEDSSEE</sequence>
<dbReference type="Gene3D" id="3.50.50.100">
    <property type="match status" value="1"/>
</dbReference>
<name>A0A1X6MLK8_9APHY</name>
<dbReference type="GO" id="GO:0050660">
    <property type="term" value="F:flavin adenine dinucleotide binding"/>
    <property type="evidence" value="ECO:0007669"/>
    <property type="project" value="TreeGrafter"/>
</dbReference>
<dbReference type="PANTHER" id="PTHR43735:SF3">
    <property type="entry name" value="FERROPTOSIS SUPPRESSOR PROTEIN 1"/>
    <property type="match status" value="1"/>
</dbReference>
<dbReference type="GeneID" id="36332099"/>
<evidence type="ECO:0000313" key="5">
    <source>
        <dbReference type="Proteomes" id="UP000194127"/>
    </source>
</evidence>
<keyword evidence="5" id="KW-1185">Reference proteome</keyword>
<dbReference type="RefSeq" id="XP_024333943.1">
    <property type="nucleotide sequence ID" value="XM_024487150.1"/>
</dbReference>